<evidence type="ECO:0000313" key="6">
    <source>
        <dbReference type="EMBL" id="KAJ6223782.1"/>
    </source>
</evidence>
<reference evidence="6" key="1">
    <citation type="submission" date="2022-12" db="EMBL/GenBank/DDBJ databases">
        <title>Genome assemblies of Blomia tropicalis.</title>
        <authorList>
            <person name="Cui Y."/>
        </authorList>
    </citation>
    <scope>NUCLEOTIDE SEQUENCE</scope>
    <source>
        <tissue evidence="6">Adult mites</tissue>
    </source>
</reference>
<dbReference type="CDD" id="cd21223">
    <property type="entry name" value="CH_ASPM_rpt1"/>
    <property type="match status" value="1"/>
</dbReference>
<dbReference type="Pfam" id="PF00612">
    <property type="entry name" value="IQ"/>
    <property type="match status" value="4"/>
</dbReference>
<comment type="caution">
    <text evidence="6">The sequence shown here is derived from an EMBL/GenBank/DDBJ whole genome shotgun (WGS) entry which is preliminary data.</text>
</comment>
<dbReference type="GO" id="GO:0007051">
    <property type="term" value="P:spindle organization"/>
    <property type="evidence" value="ECO:0007669"/>
    <property type="project" value="TreeGrafter"/>
</dbReference>
<dbReference type="Gene3D" id="1.10.418.10">
    <property type="entry name" value="Calponin-like domain"/>
    <property type="match status" value="1"/>
</dbReference>
<dbReference type="PROSITE" id="PS50021">
    <property type="entry name" value="CH"/>
    <property type="match status" value="1"/>
</dbReference>
<evidence type="ECO:0000256" key="1">
    <source>
        <dbReference type="ARBA" id="ARBA00004496"/>
    </source>
</evidence>
<dbReference type="EMBL" id="JAPWDV010000001">
    <property type="protein sequence ID" value="KAJ6223782.1"/>
    <property type="molecule type" value="Genomic_DNA"/>
</dbReference>
<dbReference type="PANTHER" id="PTHR22706:SF1">
    <property type="entry name" value="ASSEMBLY FACTOR FOR SPINDLE MICROTUBULES"/>
    <property type="match status" value="1"/>
</dbReference>
<dbReference type="GO" id="GO:0051295">
    <property type="term" value="P:establishment of meiotic spindle localization"/>
    <property type="evidence" value="ECO:0007669"/>
    <property type="project" value="TreeGrafter"/>
</dbReference>
<proteinExistence type="predicted"/>
<evidence type="ECO:0000313" key="7">
    <source>
        <dbReference type="Proteomes" id="UP001142055"/>
    </source>
</evidence>
<dbReference type="Proteomes" id="UP001142055">
    <property type="component" value="Chromosome 1"/>
</dbReference>
<dbReference type="Gene3D" id="1.20.5.190">
    <property type="match status" value="4"/>
</dbReference>
<organism evidence="6 7">
    <name type="scientific">Blomia tropicalis</name>
    <name type="common">Mite</name>
    <dbReference type="NCBI Taxonomy" id="40697"/>
    <lineage>
        <taxon>Eukaryota</taxon>
        <taxon>Metazoa</taxon>
        <taxon>Ecdysozoa</taxon>
        <taxon>Arthropoda</taxon>
        <taxon>Chelicerata</taxon>
        <taxon>Arachnida</taxon>
        <taxon>Acari</taxon>
        <taxon>Acariformes</taxon>
        <taxon>Sarcoptiformes</taxon>
        <taxon>Astigmata</taxon>
        <taxon>Glycyphagoidea</taxon>
        <taxon>Echimyopodidae</taxon>
        <taxon>Blomia</taxon>
    </lineage>
</organism>
<evidence type="ECO:0000259" key="5">
    <source>
        <dbReference type="PROSITE" id="PS50021"/>
    </source>
</evidence>
<dbReference type="InterPro" id="IPR000048">
    <property type="entry name" value="IQ_motif_EF-hand-BS"/>
</dbReference>
<protein>
    <recommendedName>
        <fullName evidence="5">Calponin-homology (CH) domain-containing protein</fullName>
    </recommendedName>
</protein>
<dbReference type="GO" id="GO:0005516">
    <property type="term" value="F:calmodulin binding"/>
    <property type="evidence" value="ECO:0007669"/>
    <property type="project" value="UniProtKB-KW"/>
</dbReference>
<dbReference type="GO" id="GO:0005737">
    <property type="term" value="C:cytoplasm"/>
    <property type="evidence" value="ECO:0007669"/>
    <property type="project" value="UniProtKB-SubCell"/>
</dbReference>
<dbReference type="PANTHER" id="PTHR22706">
    <property type="entry name" value="ASSEMBLY FACTOR FOR SPINDLE MICROTUBULES"/>
    <property type="match status" value="1"/>
</dbReference>
<feature type="domain" description="Calponin-homology (CH)" evidence="5">
    <location>
        <begin position="461"/>
        <end position="594"/>
    </location>
</feature>
<name>A0A9Q0MFX5_BLOTA</name>
<dbReference type="InterPro" id="IPR001715">
    <property type="entry name" value="CH_dom"/>
</dbReference>
<keyword evidence="2" id="KW-0963">Cytoplasm</keyword>
<accession>A0A9Q0MFX5</accession>
<keyword evidence="4" id="KW-0112">Calmodulin-binding</keyword>
<dbReference type="PROSITE" id="PS50096">
    <property type="entry name" value="IQ"/>
    <property type="match status" value="3"/>
</dbReference>
<dbReference type="SMART" id="SM00015">
    <property type="entry name" value="IQ"/>
    <property type="match status" value="9"/>
</dbReference>
<dbReference type="InterPro" id="IPR051185">
    <property type="entry name" value="ASPM"/>
</dbReference>
<gene>
    <name evidence="6" type="ORF">RDWZM_002327</name>
</gene>
<keyword evidence="3" id="KW-0677">Repeat</keyword>
<sequence>MAAKKRPQTFFISNDDNDINFNQNDTKFDDGIKFENNLKSFRQISEQYVDDFDENNACFNSVPDQLPKFFQSNQQFASSSPKQQSRMSPIMFERPVAFASNFIPFDHNSIMKRENDDEFCGKFPNEPINDFEEESTSKFKLPPRLLARLMKNNRKDEPNVQGTNSTRVPMQTMENLAAQPRLIRRETMILTNKKTNSKVVQNLKVSDFSNLDVCKTQERNGNSQKLDQTITIDTDEEEFRYTHWFNSVIQISFNIENLNVDFQRIINDCVISADVVMANESKQQPLKDGLSTIAYKEEKLLDILRTKANIFYDQNVKPVEDLLLSHLKIPRYHIRKDKNIHTDVGAKKYILELFLNYNPLWLKLAIECVFKTKIDGRSKPRNEIHSLMQVLAARLLSFKEVANQRGYKNITTYFLKEANVIVSKRHILYRFLLLIHFLDIAKRNRLIDHDPCLFRTSAEIKSTRDILVAFSREYITGVGDITKAVRNSGIQIEHIQNPIEEVNFRVDNLRTDLRDGVRLCRLAEIILQRNNILPLLQFPSNSITRKIHNNEIVFKCLANHFLSELPKSVTPRDICNGWRKPTLQFLDKCIELYNERLRMIELQHSISSIIKIQRFWRRVLESRHERQNYLKLRQSVIFVQTHWRGLVQTKVIRNEFLQLRMAIITIQQRFRANRLMKIQLNHYQSTLSAIIIIQKWFKSKMIMERQRNEYQLLRKAVITVQRRWRAKQATKRESELYQRKRFSVILIQKMARGMLARRRYAQMISMNEAAKIIQRRFRAYQLMKLQRKQFELILQSTILIQQKYRAYRLAHMERSRYLKLKQSTILIQKLVRGRIQRKQYEHFKSNVIFIQRHVRACIQSRRDRCSFFMLKQATIVIQKRWRLNQLMKHDRQSFLLIKKSTIIIQHAYRSYLERKRFIELRKTTQFVQQKWRANRHCRLEREEYIRKKAAAITIQRSWKQFVRMRNLVKATITIQQKWRAIRSMRQCQSEYVKLRQATLTIQQRWRAKQSCRIERARFWN</sequence>
<evidence type="ECO:0000256" key="3">
    <source>
        <dbReference type="ARBA" id="ARBA00022737"/>
    </source>
</evidence>
<dbReference type="GO" id="GO:0000278">
    <property type="term" value="P:mitotic cell cycle"/>
    <property type="evidence" value="ECO:0007669"/>
    <property type="project" value="TreeGrafter"/>
</dbReference>
<keyword evidence="7" id="KW-1185">Reference proteome</keyword>
<dbReference type="SUPFAM" id="SSF47576">
    <property type="entry name" value="Calponin-homology domain, CH-domain"/>
    <property type="match status" value="1"/>
</dbReference>
<comment type="subcellular location">
    <subcellularLocation>
        <location evidence="1">Cytoplasm</location>
    </subcellularLocation>
</comment>
<dbReference type="OMA" id="HRKQMRE"/>
<evidence type="ECO:0000256" key="2">
    <source>
        <dbReference type="ARBA" id="ARBA00022490"/>
    </source>
</evidence>
<evidence type="ECO:0000256" key="4">
    <source>
        <dbReference type="ARBA" id="ARBA00022860"/>
    </source>
</evidence>
<dbReference type="AlphaFoldDB" id="A0A9Q0MFX5"/>
<dbReference type="InterPro" id="IPR036872">
    <property type="entry name" value="CH_dom_sf"/>
</dbReference>
<dbReference type="GO" id="GO:0000922">
    <property type="term" value="C:spindle pole"/>
    <property type="evidence" value="ECO:0007669"/>
    <property type="project" value="TreeGrafter"/>
</dbReference>